<dbReference type="InterPro" id="IPR028098">
    <property type="entry name" value="Glyco_trans_4-like_N"/>
</dbReference>
<reference evidence="4 5" key="1">
    <citation type="journal article" date="2016" name="Nat. Commun.">
        <title>Thousands of microbial genomes shed light on interconnected biogeochemical processes in an aquifer system.</title>
        <authorList>
            <person name="Anantharaman K."/>
            <person name="Brown C.T."/>
            <person name="Hug L.A."/>
            <person name="Sharon I."/>
            <person name="Castelle C.J."/>
            <person name="Probst A.J."/>
            <person name="Thomas B.C."/>
            <person name="Singh A."/>
            <person name="Wilkins M.J."/>
            <person name="Karaoz U."/>
            <person name="Brodie E.L."/>
            <person name="Williams K.H."/>
            <person name="Hubbard S.S."/>
            <person name="Banfield J.F."/>
        </authorList>
    </citation>
    <scope>NUCLEOTIDE SEQUENCE [LARGE SCALE GENOMIC DNA]</scope>
</reference>
<dbReference type="SUPFAM" id="SSF53756">
    <property type="entry name" value="UDP-Glycosyltransferase/glycogen phosphorylase"/>
    <property type="match status" value="1"/>
</dbReference>
<comment type="caution">
    <text evidence="4">The sequence shown here is derived from an EMBL/GenBank/DDBJ whole genome shotgun (WGS) entry which is preliminary data.</text>
</comment>
<dbReference type="Pfam" id="PF00534">
    <property type="entry name" value="Glycos_transf_1"/>
    <property type="match status" value="1"/>
</dbReference>
<evidence type="ECO:0000313" key="4">
    <source>
        <dbReference type="EMBL" id="OGY88389.1"/>
    </source>
</evidence>
<evidence type="ECO:0000313" key="5">
    <source>
        <dbReference type="Proteomes" id="UP000176420"/>
    </source>
</evidence>
<dbReference type="Proteomes" id="UP000176420">
    <property type="component" value="Unassembled WGS sequence"/>
</dbReference>
<accession>A0A1G2BIL1</accession>
<proteinExistence type="predicted"/>
<evidence type="ECO:0000259" key="3">
    <source>
        <dbReference type="Pfam" id="PF13439"/>
    </source>
</evidence>
<dbReference type="PANTHER" id="PTHR46401">
    <property type="entry name" value="GLYCOSYLTRANSFERASE WBBK-RELATED"/>
    <property type="match status" value="1"/>
</dbReference>
<dbReference type="PANTHER" id="PTHR46401:SF2">
    <property type="entry name" value="GLYCOSYLTRANSFERASE WBBK-RELATED"/>
    <property type="match status" value="1"/>
</dbReference>
<dbReference type="GO" id="GO:0009103">
    <property type="term" value="P:lipopolysaccharide biosynthetic process"/>
    <property type="evidence" value="ECO:0007669"/>
    <property type="project" value="TreeGrafter"/>
</dbReference>
<protein>
    <recommendedName>
        <fullName evidence="6">Glycosyl transferase family 1</fullName>
    </recommendedName>
</protein>
<dbReference type="AlphaFoldDB" id="A0A1G2BIL1"/>
<dbReference type="InterPro" id="IPR001296">
    <property type="entry name" value="Glyco_trans_1"/>
</dbReference>
<dbReference type="Pfam" id="PF13439">
    <property type="entry name" value="Glyco_transf_4"/>
    <property type="match status" value="1"/>
</dbReference>
<evidence type="ECO:0008006" key="6">
    <source>
        <dbReference type="Google" id="ProtNLM"/>
    </source>
</evidence>
<keyword evidence="1" id="KW-0808">Transferase</keyword>
<feature type="domain" description="Glycosyl transferase family 1" evidence="2">
    <location>
        <begin position="198"/>
        <end position="351"/>
    </location>
</feature>
<dbReference type="EMBL" id="MHKI01000001">
    <property type="protein sequence ID" value="OGY88389.1"/>
    <property type="molecule type" value="Genomic_DNA"/>
</dbReference>
<sequence>MRIGIDARFFGGEQSKGLGRYTQKLVEYLSLYDQTNSYTIFVQSEAYQHWSIKNKNFTPVLAPYHWYTIAEQIHMPRLIKKAQVDLMHFPHFNVPLFYNDPFIVTIHDLIILHFPTERATTLGPWLYKIKHWAGKKVLRHAALKARKIITVSEFSKKDIANFFHLPLTSIMVTYEAAEKTTASPKNETQLLKQYHLIKPYLLYVGNAYPHKNLEKLLAVAIVLQKKYRENPPWQIVLVGKMDYFYERLRNKVIENHLENYFVFPGFVEDTQLSFLYHQAAAYIFPSLYEGFGLPPLEAMSYGTPVLAAHTSCLPEVLGKAAIYFEPNDVSGIIKVVSVLLSDERLRKNQRELGFAQIQKYSWETMAKQTFLLYEKHKKKLSTNSHQEKFNSATD</sequence>
<evidence type="ECO:0000259" key="2">
    <source>
        <dbReference type="Pfam" id="PF00534"/>
    </source>
</evidence>
<dbReference type="CDD" id="cd03809">
    <property type="entry name" value="GT4_MtfB-like"/>
    <property type="match status" value="1"/>
</dbReference>
<evidence type="ECO:0000256" key="1">
    <source>
        <dbReference type="ARBA" id="ARBA00022679"/>
    </source>
</evidence>
<dbReference type="GO" id="GO:0016757">
    <property type="term" value="F:glycosyltransferase activity"/>
    <property type="evidence" value="ECO:0007669"/>
    <property type="project" value="InterPro"/>
</dbReference>
<name>A0A1G2BIL1_9BACT</name>
<gene>
    <name evidence="4" type="ORF">A2319_05125</name>
</gene>
<organism evidence="4 5">
    <name type="scientific">Candidatus Kerfeldbacteria bacterium RIFOXYB2_FULL_38_14</name>
    <dbReference type="NCBI Taxonomy" id="1798547"/>
    <lineage>
        <taxon>Bacteria</taxon>
        <taxon>Candidatus Kerfeldiibacteriota</taxon>
    </lineage>
</organism>
<dbReference type="Gene3D" id="3.40.50.2000">
    <property type="entry name" value="Glycogen Phosphorylase B"/>
    <property type="match status" value="2"/>
</dbReference>
<feature type="domain" description="Glycosyltransferase subfamily 4-like N-terminal" evidence="3">
    <location>
        <begin position="50"/>
        <end position="172"/>
    </location>
</feature>